<feature type="domain" description="DUF6533" evidence="2">
    <location>
        <begin position="21"/>
        <end position="66"/>
    </location>
</feature>
<organism evidence="3 4">
    <name type="scientific">Coniophora puteana (strain RWD-64-598)</name>
    <name type="common">Brown rot fungus</name>
    <dbReference type="NCBI Taxonomy" id="741705"/>
    <lineage>
        <taxon>Eukaryota</taxon>
        <taxon>Fungi</taxon>
        <taxon>Dikarya</taxon>
        <taxon>Basidiomycota</taxon>
        <taxon>Agaricomycotina</taxon>
        <taxon>Agaricomycetes</taxon>
        <taxon>Agaricomycetidae</taxon>
        <taxon>Boletales</taxon>
        <taxon>Coniophorineae</taxon>
        <taxon>Coniophoraceae</taxon>
        <taxon>Coniophora</taxon>
    </lineage>
</organism>
<dbReference type="OrthoDB" id="2686513at2759"/>
<dbReference type="Proteomes" id="UP000053558">
    <property type="component" value="Unassembled WGS sequence"/>
</dbReference>
<dbReference type="AlphaFoldDB" id="A0A5M3MWU4"/>
<evidence type="ECO:0000313" key="3">
    <source>
        <dbReference type="EMBL" id="EIW83234.1"/>
    </source>
</evidence>
<keyword evidence="1" id="KW-1133">Transmembrane helix</keyword>
<keyword evidence="1" id="KW-0472">Membrane</keyword>
<evidence type="ECO:0000313" key="4">
    <source>
        <dbReference type="Proteomes" id="UP000053558"/>
    </source>
</evidence>
<feature type="transmembrane region" description="Helical" evidence="1">
    <location>
        <begin position="173"/>
        <end position="194"/>
    </location>
</feature>
<accession>A0A5M3MWU4</accession>
<name>A0A5M3MWU4_CONPW</name>
<reference evidence="4" key="1">
    <citation type="journal article" date="2012" name="Science">
        <title>The Paleozoic origin of enzymatic lignin decomposition reconstructed from 31 fungal genomes.</title>
        <authorList>
            <person name="Floudas D."/>
            <person name="Binder M."/>
            <person name="Riley R."/>
            <person name="Barry K."/>
            <person name="Blanchette R.A."/>
            <person name="Henrissat B."/>
            <person name="Martinez A.T."/>
            <person name="Otillar R."/>
            <person name="Spatafora J.W."/>
            <person name="Yadav J.S."/>
            <person name="Aerts A."/>
            <person name="Benoit I."/>
            <person name="Boyd A."/>
            <person name="Carlson A."/>
            <person name="Copeland A."/>
            <person name="Coutinho P.M."/>
            <person name="de Vries R.P."/>
            <person name="Ferreira P."/>
            <person name="Findley K."/>
            <person name="Foster B."/>
            <person name="Gaskell J."/>
            <person name="Glotzer D."/>
            <person name="Gorecki P."/>
            <person name="Heitman J."/>
            <person name="Hesse C."/>
            <person name="Hori C."/>
            <person name="Igarashi K."/>
            <person name="Jurgens J.A."/>
            <person name="Kallen N."/>
            <person name="Kersten P."/>
            <person name="Kohler A."/>
            <person name="Kuees U."/>
            <person name="Kumar T.K.A."/>
            <person name="Kuo A."/>
            <person name="LaButti K."/>
            <person name="Larrondo L.F."/>
            <person name="Lindquist E."/>
            <person name="Ling A."/>
            <person name="Lombard V."/>
            <person name="Lucas S."/>
            <person name="Lundell T."/>
            <person name="Martin R."/>
            <person name="McLaughlin D.J."/>
            <person name="Morgenstern I."/>
            <person name="Morin E."/>
            <person name="Murat C."/>
            <person name="Nagy L.G."/>
            <person name="Nolan M."/>
            <person name="Ohm R.A."/>
            <person name="Patyshakuliyeva A."/>
            <person name="Rokas A."/>
            <person name="Ruiz-Duenas F.J."/>
            <person name="Sabat G."/>
            <person name="Salamov A."/>
            <person name="Samejima M."/>
            <person name="Schmutz J."/>
            <person name="Slot J.C."/>
            <person name="St John F."/>
            <person name="Stenlid J."/>
            <person name="Sun H."/>
            <person name="Sun S."/>
            <person name="Syed K."/>
            <person name="Tsang A."/>
            <person name="Wiebenga A."/>
            <person name="Young D."/>
            <person name="Pisabarro A."/>
            <person name="Eastwood D.C."/>
            <person name="Martin F."/>
            <person name="Cullen D."/>
            <person name="Grigoriev I.V."/>
            <person name="Hibbett D.S."/>
        </authorList>
    </citation>
    <scope>NUCLEOTIDE SEQUENCE [LARGE SCALE GENOMIC DNA]</scope>
    <source>
        <strain evidence="4">RWD-64-598 SS2</strain>
    </source>
</reference>
<feature type="transmembrane region" description="Helical" evidence="1">
    <location>
        <begin position="122"/>
        <end position="143"/>
    </location>
</feature>
<feature type="transmembrane region" description="Helical" evidence="1">
    <location>
        <begin position="59"/>
        <end position="78"/>
    </location>
</feature>
<keyword evidence="4" id="KW-1185">Reference proteome</keyword>
<feature type="transmembrane region" description="Helical" evidence="1">
    <location>
        <begin position="215"/>
        <end position="236"/>
    </location>
</feature>
<proteinExistence type="predicted"/>
<feature type="non-terminal residue" evidence="3">
    <location>
        <position position="271"/>
    </location>
</feature>
<feature type="transmembrane region" description="Helical" evidence="1">
    <location>
        <begin position="98"/>
        <end position="115"/>
    </location>
</feature>
<dbReference type="Pfam" id="PF20151">
    <property type="entry name" value="DUF6533"/>
    <property type="match status" value="1"/>
</dbReference>
<dbReference type="EMBL" id="JH711576">
    <property type="protein sequence ID" value="EIW83234.1"/>
    <property type="molecule type" value="Genomic_DNA"/>
</dbReference>
<dbReference type="InterPro" id="IPR045340">
    <property type="entry name" value="DUF6533"/>
</dbReference>
<protein>
    <recommendedName>
        <fullName evidence="2">DUF6533 domain-containing protein</fullName>
    </recommendedName>
</protein>
<dbReference type="GeneID" id="19201821"/>
<comment type="caution">
    <text evidence="3">The sequence shown here is derived from an EMBL/GenBank/DDBJ whole genome shotgun (WGS) entry which is preliminary data.</text>
</comment>
<evidence type="ECO:0000259" key="2">
    <source>
        <dbReference type="Pfam" id="PF20151"/>
    </source>
</evidence>
<gene>
    <name evidence="3" type="ORF">CONPUDRAFT_143203</name>
</gene>
<keyword evidence="1" id="KW-0812">Transmembrane</keyword>
<feature type="transmembrane region" description="Helical" evidence="1">
    <location>
        <begin position="242"/>
        <end position="264"/>
    </location>
</feature>
<evidence type="ECO:0000256" key="1">
    <source>
        <dbReference type="SAM" id="Phobius"/>
    </source>
</evidence>
<sequence>MSSQLDPAILQFYKDWQTVTYSYVGLAVLLLYDAVISFPRSYKLIWRSSWSWVKVSYFCLRYVIIIQFAFSLPLFFSYGLSKQCCERIFNVYDWLSPFQGIPLTIVMTLRTYALYEKERRARIFIITLVIIDIIAQLAGWVLVSLETHIMDIPEGPGFLSACNLRIGPQPTVIMVFNMGTLMVFDFIIFVMTLYKTRQLLRGSRTKLVWRLHCDCILYYSVLSVMTILTLMSYFIFTKERLILVYVPETILRILLTTLVLRILLQLRQVAN</sequence>
<dbReference type="KEGG" id="cput:CONPUDRAFT_143203"/>
<feature type="transmembrane region" description="Helical" evidence="1">
    <location>
        <begin position="20"/>
        <end position="38"/>
    </location>
</feature>
<dbReference type="RefSeq" id="XP_007767048.1">
    <property type="nucleotide sequence ID" value="XM_007768858.1"/>
</dbReference>